<accession>Q7U6Y6</accession>
<evidence type="ECO:0000313" key="4">
    <source>
        <dbReference type="Proteomes" id="UP000001422"/>
    </source>
</evidence>
<evidence type="ECO:0000313" key="3">
    <source>
        <dbReference type="EMBL" id="CAE07715.1"/>
    </source>
</evidence>
<name>Q7U6Y6_PARMW</name>
<feature type="transmembrane region" description="Helical" evidence="2">
    <location>
        <begin position="48"/>
        <end position="68"/>
    </location>
</feature>
<keyword evidence="4" id="KW-1185">Reference proteome</keyword>
<proteinExistence type="predicted"/>
<dbReference type="Proteomes" id="UP000001422">
    <property type="component" value="Chromosome"/>
</dbReference>
<dbReference type="AlphaFoldDB" id="Q7U6Y6"/>
<gene>
    <name evidence="3" type="ordered locus">SYNW1200</name>
</gene>
<reference evidence="3 4" key="1">
    <citation type="journal article" date="2003" name="Nature">
        <title>The genome of a motile marine Synechococcus.</title>
        <authorList>
            <person name="Palenik B."/>
            <person name="Brahamsha B."/>
            <person name="Larimer F."/>
            <person name="Land M."/>
            <person name="Hauser L."/>
            <person name="Chain P."/>
            <person name="Lamerdin J."/>
            <person name="Regala W."/>
            <person name="Allen E.A."/>
            <person name="McCarren J."/>
            <person name="Paulsen I."/>
            <person name="Dufresne A."/>
            <person name="Partensky F."/>
            <person name="Webb E."/>
            <person name="Waterbury J."/>
        </authorList>
    </citation>
    <scope>NUCLEOTIDE SEQUENCE [LARGE SCALE GENOMIC DNA]</scope>
    <source>
        <strain evidence="3 4">WH8102</strain>
    </source>
</reference>
<dbReference type="RefSeq" id="WP_011128065.1">
    <property type="nucleotide sequence ID" value="NC_005070.1"/>
</dbReference>
<keyword evidence="2" id="KW-0812">Transmembrane</keyword>
<feature type="region of interest" description="Disordered" evidence="1">
    <location>
        <begin position="73"/>
        <end position="156"/>
    </location>
</feature>
<evidence type="ECO:0000256" key="1">
    <source>
        <dbReference type="SAM" id="MobiDB-lite"/>
    </source>
</evidence>
<dbReference type="eggNOG" id="ENOG5030SHA">
    <property type="taxonomic scope" value="Bacteria"/>
</dbReference>
<evidence type="ECO:0000256" key="2">
    <source>
        <dbReference type="SAM" id="Phobius"/>
    </source>
</evidence>
<dbReference type="STRING" id="84588.SYNW1200"/>
<feature type="compositionally biased region" description="Basic and acidic residues" evidence="1">
    <location>
        <begin position="80"/>
        <end position="93"/>
    </location>
</feature>
<dbReference type="KEGG" id="syw:SYNW1200"/>
<keyword evidence="2" id="KW-0472">Membrane</keyword>
<dbReference type="EMBL" id="BX569692">
    <property type="protein sequence ID" value="CAE07715.1"/>
    <property type="molecule type" value="Genomic_DNA"/>
</dbReference>
<protein>
    <submittedName>
        <fullName evidence="3">Uncharacterized protein</fullName>
    </submittedName>
</protein>
<sequence length="156" mass="16988">MSSLQRWLLVPCLAPLAAVLLASAFNSSGNTRLQLLIWRSPPLPIGAWTALAGLTGAGLSAVSVLLLVPTTPPLRRQRHQPLERPRPEPEMREVVTPPPQRDVREPAPTVAVPYRIVQKPNSEKRATPSEPSPPSRAVDHPPSSSDGWGLDPDLDW</sequence>
<keyword evidence="2" id="KW-1133">Transmembrane helix</keyword>
<organism evidence="3 4">
    <name type="scientific">Parasynechococcus marenigrum (strain WH8102)</name>
    <dbReference type="NCBI Taxonomy" id="84588"/>
    <lineage>
        <taxon>Bacteria</taxon>
        <taxon>Bacillati</taxon>
        <taxon>Cyanobacteriota</taxon>
        <taxon>Cyanophyceae</taxon>
        <taxon>Synechococcales</taxon>
        <taxon>Prochlorococcaceae</taxon>
        <taxon>Parasynechococcus</taxon>
        <taxon>Parasynechococcus marenigrum</taxon>
    </lineage>
</organism>
<dbReference type="HOGENOM" id="CLU_115392_0_0_3"/>